<proteinExistence type="predicted"/>
<name>A0A1M5V314_9FIRM</name>
<dbReference type="AlphaFoldDB" id="A0A1M5V314"/>
<dbReference type="PROSITE" id="PS50043">
    <property type="entry name" value="HTH_LUXR_2"/>
    <property type="match status" value="1"/>
</dbReference>
<feature type="domain" description="HTH luxR-type" evidence="4">
    <location>
        <begin position="129"/>
        <end position="193"/>
    </location>
</feature>
<dbReference type="SMART" id="SM00421">
    <property type="entry name" value="HTH_LUXR"/>
    <property type="match status" value="1"/>
</dbReference>
<dbReference type="PRINTS" id="PR00038">
    <property type="entry name" value="HTHLUXR"/>
</dbReference>
<dbReference type="PANTHER" id="PTHR45566:SF2">
    <property type="entry name" value="NARL SUBFAMILY"/>
    <property type="match status" value="1"/>
</dbReference>
<dbReference type="GO" id="GO:0003677">
    <property type="term" value="F:DNA binding"/>
    <property type="evidence" value="ECO:0007669"/>
    <property type="project" value="UniProtKB-KW"/>
</dbReference>
<feature type="domain" description="Response regulatory" evidence="5">
    <location>
        <begin position="2"/>
        <end position="120"/>
    </location>
</feature>
<dbReference type="OrthoDB" id="188043at2"/>
<dbReference type="Pfam" id="PF00196">
    <property type="entry name" value="GerE"/>
    <property type="match status" value="1"/>
</dbReference>
<evidence type="ECO:0000259" key="4">
    <source>
        <dbReference type="PROSITE" id="PS50043"/>
    </source>
</evidence>
<dbReference type="InterPro" id="IPR011006">
    <property type="entry name" value="CheY-like_superfamily"/>
</dbReference>
<dbReference type="Pfam" id="PF00072">
    <property type="entry name" value="Response_reg"/>
    <property type="match status" value="1"/>
</dbReference>
<evidence type="ECO:0000313" key="7">
    <source>
        <dbReference type="Proteomes" id="UP000184032"/>
    </source>
</evidence>
<evidence type="ECO:0000256" key="1">
    <source>
        <dbReference type="ARBA" id="ARBA00022553"/>
    </source>
</evidence>
<dbReference type="InterPro" id="IPR000792">
    <property type="entry name" value="Tscrpt_reg_LuxR_C"/>
</dbReference>
<dbReference type="CDD" id="cd17535">
    <property type="entry name" value="REC_NarL-like"/>
    <property type="match status" value="1"/>
</dbReference>
<evidence type="ECO:0000313" key="6">
    <source>
        <dbReference type="EMBL" id="SHH69657.1"/>
    </source>
</evidence>
<gene>
    <name evidence="6" type="ORF">SAMN02745245_01961</name>
</gene>
<dbReference type="Gene3D" id="1.10.10.10">
    <property type="entry name" value="Winged helix-like DNA-binding domain superfamily/Winged helix DNA-binding domain"/>
    <property type="match status" value="1"/>
</dbReference>
<protein>
    <submittedName>
        <fullName evidence="6">Two component transcriptional regulator, LuxR family</fullName>
    </submittedName>
</protein>
<evidence type="ECO:0000256" key="2">
    <source>
        <dbReference type="ARBA" id="ARBA00023125"/>
    </source>
</evidence>
<dbReference type="InterPro" id="IPR051015">
    <property type="entry name" value="EvgA-like"/>
</dbReference>
<keyword evidence="1 3" id="KW-0597">Phosphoprotein</keyword>
<dbReference type="PROSITE" id="PS50110">
    <property type="entry name" value="RESPONSE_REGULATORY"/>
    <property type="match status" value="1"/>
</dbReference>
<dbReference type="InterPro" id="IPR036388">
    <property type="entry name" value="WH-like_DNA-bd_sf"/>
</dbReference>
<dbReference type="SUPFAM" id="SSF46894">
    <property type="entry name" value="C-terminal effector domain of the bipartite response regulators"/>
    <property type="match status" value="1"/>
</dbReference>
<dbReference type="GO" id="GO:0000160">
    <property type="term" value="P:phosphorelay signal transduction system"/>
    <property type="evidence" value="ECO:0007669"/>
    <property type="project" value="InterPro"/>
</dbReference>
<dbReference type="RefSeq" id="WP_073185790.1">
    <property type="nucleotide sequence ID" value="NZ_FQXI01000028.1"/>
</dbReference>
<keyword evidence="7" id="KW-1185">Reference proteome</keyword>
<sequence>MKILIFDDHTLFGQSMVKLLNEYSFMEISFCNTEKELFKSLRDKIIDILLLDINLKDRARKNGIELVKDLLIIYPDLKIIILSSYDLPIYKKTAFEYGAKGFLNKSMDVDELVDSIKKVYQSEFIAKFEAPIEALTNREIEVIKALSTGKKRELIAKDLYISERTLYNHINNIYEKFGVDNIIEAYNCAMELGYLEPKF</sequence>
<keyword evidence="2" id="KW-0238">DNA-binding</keyword>
<dbReference type="STRING" id="1120995.SAMN02745245_01961"/>
<dbReference type="GO" id="GO:0006355">
    <property type="term" value="P:regulation of DNA-templated transcription"/>
    <property type="evidence" value="ECO:0007669"/>
    <property type="project" value="InterPro"/>
</dbReference>
<evidence type="ECO:0000256" key="3">
    <source>
        <dbReference type="PROSITE-ProRule" id="PRU00169"/>
    </source>
</evidence>
<dbReference type="EMBL" id="FQXI01000028">
    <property type="protein sequence ID" value="SHH69657.1"/>
    <property type="molecule type" value="Genomic_DNA"/>
</dbReference>
<dbReference type="SMART" id="SM00448">
    <property type="entry name" value="REC"/>
    <property type="match status" value="1"/>
</dbReference>
<dbReference type="InterPro" id="IPR058245">
    <property type="entry name" value="NreC/VraR/RcsB-like_REC"/>
</dbReference>
<feature type="modified residue" description="4-aspartylphosphate" evidence="3">
    <location>
        <position position="52"/>
    </location>
</feature>
<reference evidence="6 7" key="1">
    <citation type="submission" date="2016-11" db="EMBL/GenBank/DDBJ databases">
        <authorList>
            <person name="Jaros S."/>
            <person name="Januszkiewicz K."/>
            <person name="Wedrychowicz H."/>
        </authorList>
    </citation>
    <scope>NUCLEOTIDE SEQUENCE [LARGE SCALE GENOMIC DNA]</scope>
    <source>
        <strain evidence="6 7">DSM 21120</strain>
    </source>
</reference>
<evidence type="ECO:0000259" key="5">
    <source>
        <dbReference type="PROSITE" id="PS50110"/>
    </source>
</evidence>
<accession>A0A1M5V314</accession>
<dbReference type="InterPro" id="IPR016032">
    <property type="entry name" value="Sig_transdc_resp-reg_C-effctor"/>
</dbReference>
<dbReference type="SUPFAM" id="SSF52172">
    <property type="entry name" value="CheY-like"/>
    <property type="match status" value="1"/>
</dbReference>
<dbReference type="InterPro" id="IPR001789">
    <property type="entry name" value="Sig_transdc_resp-reg_receiver"/>
</dbReference>
<dbReference type="PANTHER" id="PTHR45566">
    <property type="entry name" value="HTH-TYPE TRANSCRIPTIONAL REGULATOR YHJB-RELATED"/>
    <property type="match status" value="1"/>
</dbReference>
<organism evidence="6 7">
    <name type="scientific">Anaerosphaera aminiphila DSM 21120</name>
    <dbReference type="NCBI Taxonomy" id="1120995"/>
    <lineage>
        <taxon>Bacteria</taxon>
        <taxon>Bacillati</taxon>
        <taxon>Bacillota</taxon>
        <taxon>Tissierellia</taxon>
        <taxon>Tissierellales</taxon>
        <taxon>Peptoniphilaceae</taxon>
        <taxon>Anaerosphaera</taxon>
    </lineage>
</organism>
<dbReference type="Gene3D" id="3.40.50.2300">
    <property type="match status" value="1"/>
</dbReference>
<dbReference type="Proteomes" id="UP000184032">
    <property type="component" value="Unassembled WGS sequence"/>
</dbReference>
<dbReference type="CDD" id="cd06170">
    <property type="entry name" value="LuxR_C_like"/>
    <property type="match status" value="1"/>
</dbReference>